<reference evidence="11" key="2">
    <citation type="submission" date="2016-12" db="EMBL/GenBank/DDBJ databases">
        <title>Whole genome sequencing of Sphingomonas sp. ABOJV.</title>
        <authorList>
            <person name="Conlan S."/>
            <person name="Thomas P.J."/>
            <person name="Mullikin J."/>
            <person name="Palmore T.N."/>
            <person name="Frank K.M."/>
            <person name="Segre J.A."/>
        </authorList>
    </citation>
    <scope>NUCLEOTIDE SEQUENCE [LARGE SCALE GENOMIC DNA]</scope>
    <source>
        <strain evidence="11">ABOJV</strain>
    </source>
</reference>
<evidence type="ECO:0000313" key="11">
    <source>
        <dbReference type="Proteomes" id="UP000185161"/>
    </source>
</evidence>
<reference evidence="9" key="1">
    <citation type="submission" date="2016-12" db="EMBL/GenBank/DDBJ databases">
        <title>Whole genome sequencing of Sphingomonas koreensis.</title>
        <authorList>
            <person name="Conlan S."/>
            <person name="Thomas P.J."/>
            <person name="Mullikin J."/>
            <person name="Palmore T.N."/>
            <person name="Frank K.M."/>
            <person name="Segre J.A."/>
        </authorList>
    </citation>
    <scope>NUCLEOTIDE SEQUENCE</scope>
    <source>
        <strain evidence="9">ABOJV</strain>
    </source>
</reference>
<dbReference type="InterPro" id="IPR000838">
    <property type="entry name" value="RNA_pol_sigma70_ECF_CS"/>
</dbReference>
<dbReference type="Pfam" id="PF04542">
    <property type="entry name" value="Sigma70_r2"/>
    <property type="match status" value="1"/>
</dbReference>
<name>A0A1L6JH09_9SPHN</name>
<dbReference type="GeneID" id="44134845"/>
<organism evidence="9 11">
    <name type="scientific">Sphingomonas koreensis</name>
    <dbReference type="NCBI Taxonomy" id="93064"/>
    <lineage>
        <taxon>Bacteria</taxon>
        <taxon>Pseudomonadati</taxon>
        <taxon>Pseudomonadota</taxon>
        <taxon>Alphaproteobacteria</taxon>
        <taxon>Sphingomonadales</taxon>
        <taxon>Sphingomonadaceae</taxon>
        <taxon>Sphingomonas</taxon>
    </lineage>
</organism>
<evidence type="ECO:0000259" key="7">
    <source>
        <dbReference type="Pfam" id="PF04542"/>
    </source>
</evidence>
<evidence type="ECO:0000313" key="10">
    <source>
        <dbReference type="EMBL" id="RSU97136.1"/>
    </source>
</evidence>
<evidence type="ECO:0000256" key="3">
    <source>
        <dbReference type="ARBA" id="ARBA00023082"/>
    </source>
</evidence>
<feature type="domain" description="RNA polymerase sigma-70 region 2" evidence="7">
    <location>
        <begin position="33"/>
        <end position="98"/>
    </location>
</feature>
<keyword evidence="2 6" id="KW-0805">Transcription regulation</keyword>
<dbReference type="SUPFAM" id="SSF88946">
    <property type="entry name" value="Sigma2 domain of RNA polymerase sigma factors"/>
    <property type="match status" value="1"/>
</dbReference>
<evidence type="ECO:0000256" key="1">
    <source>
        <dbReference type="ARBA" id="ARBA00010641"/>
    </source>
</evidence>
<evidence type="ECO:0000256" key="5">
    <source>
        <dbReference type="ARBA" id="ARBA00023163"/>
    </source>
</evidence>
<dbReference type="EMBL" id="CP018820">
    <property type="protein sequence ID" value="APR55204.1"/>
    <property type="molecule type" value="Genomic_DNA"/>
</dbReference>
<dbReference type="PANTHER" id="PTHR43133">
    <property type="entry name" value="RNA POLYMERASE ECF-TYPE SIGMA FACTO"/>
    <property type="match status" value="1"/>
</dbReference>
<dbReference type="InterPro" id="IPR013249">
    <property type="entry name" value="RNA_pol_sigma70_r4_t2"/>
</dbReference>
<dbReference type="InterPro" id="IPR013324">
    <property type="entry name" value="RNA_pol_sigma_r3/r4-like"/>
</dbReference>
<sequence>MARDQSETTDRERLIAALSRVATQDRAALGEVYDRTAPKLFGVCLRISGNREAAEDILQDVYLKVWNRAGRFDATRASPITWLCAIARNTAIDWRRANGGPVLVSEDHAAEVPDTRDTAPERIEAAQDRARIFHCLDALDAKQGSAIRSAFFDGFTYAQLADRMKVPIGTMKGWIRRGLLQLRECLGDG</sequence>
<feature type="domain" description="RNA polymerase sigma factor 70 region 4 type 2" evidence="8">
    <location>
        <begin position="131"/>
        <end position="182"/>
    </location>
</feature>
<comment type="similarity">
    <text evidence="1 6">Belongs to the sigma-70 factor family. ECF subfamily.</text>
</comment>
<evidence type="ECO:0000313" key="9">
    <source>
        <dbReference type="EMBL" id="APR55204.1"/>
    </source>
</evidence>
<dbReference type="STRING" id="93064.BRX40_19980"/>
<dbReference type="GO" id="GO:0003677">
    <property type="term" value="F:DNA binding"/>
    <property type="evidence" value="ECO:0007669"/>
    <property type="project" value="UniProtKB-KW"/>
</dbReference>
<reference evidence="10 12" key="3">
    <citation type="submission" date="2018-07" db="EMBL/GenBank/DDBJ databases">
        <title>Genomic and Epidemiologic Investigation of an Indolent Hospital Outbreak.</title>
        <authorList>
            <person name="Johnson R.C."/>
            <person name="Deming C."/>
            <person name="Conlan S."/>
            <person name="Zellmer C.J."/>
            <person name="Michelin A.V."/>
            <person name="Lee-Lin S."/>
            <person name="Thomas P.J."/>
            <person name="Park M."/>
            <person name="Weingarten R.A."/>
            <person name="Less J."/>
            <person name="Dekker J.P."/>
            <person name="Frank K.M."/>
            <person name="Musser K.A."/>
            <person name="Mcquiston J.R."/>
            <person name="Henderson D.K."/>
            <person name="Lau A.F."/>
            <person name="Palmore T.N."/>
            <person name="Segre J.A."/>
        </authorList>
    </citation>
    <scope>NUCLEOTIDE SEQUENCE [LARGE SCALE GENOMIC DNA]</scope>
    <source>
        <strain evidence="10 12">SK-NIH.Env10_0317</strain>
    </source>
</reference>
<dbReference type="InterPro" id="IPR007627">
    <property type="entry name" value="RNA_pol_sigma70_r2"/>
</dbReference>
<dbReference type="GO" id="GO:0006352">
    <property type="term" value="P:DNA-templated transcription initiation"/>
    <property type="evidence" value="ECO:0007669"/>
    <property type="project" value="InterPro"/>
</dbReference>
<dbReference type="KEGG" id="skr:BRX40_19980"/>
<dbReference type="Proteomes" id="UP000185161">
    <property type="component" value="Chromosome"/>
</dbReference>
<dbReference type="Gene3D" id="1.10.1740.10">
    <property type="match status" value="1"/>
</dbReference>
<protein>
    <recommendedName>
        <fullName evidence="6">RNA polymerase sigma factor</fullName>
    </recommendedName>
</protein>
<dbReference type="InterPro" id="IPR039425">
    <property type="entry name" value="RNA_pol_sigma-70-like"/>
</dbReference>
<dbReference type="NCBIfam" id="TIGR02937">
    <property type="entry name" value="sigma70-ECF"/>
    <property type="match status" value="1"/>
</dbReference>
<dbReference type="RefSeq" id="WP_075153364.1">
    <property type="nucleotide sequence ID" value="NZ_CP018820.1"/>
</dbReference>
<evidence type="ECO:0000256" key="6">
    <source>
        <dbReference type="RuleBase" id="RU000716"/>
    </source>
</evidence>
<keyword evidence="4 6" id="KW-0238">DNA-binding</keyword>
<proteinExistence type="inferred from homology"/>
<accession>A0A1L6JH09</accession>
<dbReference type="InterPro" id="IPR014284">
    <property type="entry name" value="RNA_pol_sigma-70_dom"/>
</dbReference>
<keyword evidence="5 6" id="KW-0804">Transcription</keyword>
<dbReference type="GO" id="GO:0016987">
    <property type="term" value="F:sigma factor activity"/>
    <property type="evidence" value="ECO:0007669"/>
    <property type="project" value="UniProtKB-KW"/>
</dbReference>
<evidence type="ECO:0000256" key="4">
    <source>
        <dbReference type="ARBA" id="ARBA00023125"/>
    </source>
</evidence>
<dbReference type="PROSITE" id="PS01063">
    <property type="entry name" value="SIGMA70_ECF"/>
    <property type="match status" value="1"/>
</dbReference>
<dbReference type="AlphaFoldDB" id="A0A1L6JH09"/>
<dbReference type="InterPro" id="IPR013325">
    <property type="entry name" value="RNA_pol_sigma_r2"/>
</dbReference>
<dbReference type="SUPFAM" id="SSF88659">
    <property type="entry name" value="Sigma3 and sigma4 domains of RNA polymerase sigma factors"/>
    <property type="match status" value="1"/>
</dbReference>
<gene>
    <name evidence="9" type="ORF">BRX40_19980</name>
    <name evidence="10" type="ORF">CA257_23040</name>
</gene>
<dbReference type="Gene3D" id="1.10.10.10">
    <property type="entry name" value="Winged helix-like DNA-binding domain superfamily/Winged helix DNA-binding domain"/>
    <property type="match status" value="1"/>
</dbReference>
<dbReference type="Proteomes" id="UP000286681">
    <property type="component" value="Unassembled WGS sequence"/>
</dbReference>
<dbReference type="OrthoDB" id="9784272at2"/>
<dbReference type="CDD" id="cd06171">
    <property type="entry name" value="Sigma70_r4"/>
    <property type="match status" value="1"/>
</dbReference>
<evidence type="ECO:0000256" key="2">
    <source>
        <dbReference type="ARBA" id="ARBA00023015"/>
    </source>
</evidence>
<dbReference type="InterPro" id="IPR036388">
    <property type="entry name" value="WH-like_DNA-bd_sf"/>
</dbReference>
<dbReference type="EMBL" id="QQWO01000038">
    <property type="protein sequence ID" value="RSU97136.1"/>
    <property type="molecule type" value="Genomic_DNA"/>
</dbReference>
<dbReference type="Pfam" id="PF08281">
    <property type="entry name" value="Sigma70_r4_2"/>
    <property type="match status" value="1"/>
</dbReference>
<evidence type="ECO:0000259" key="8">
    <source>
        <dbReference type="Pfam" id="PF08281"/>
    </source>
</evidence>
<evidence type="ECO:0000313" key="12">
    <source>
        <dbReference type="Proteomes" id="UP000286681"/>
    </source>
</evidence>
<keyword evidence="3 6" id="KW-0731">Sigma factor</keyword>
<dbReference type="PANTHER" id="PTHR43133:SF62">
    <property type="entry name" value="RNA POLYMERASE SIGMA FACTOR SIGZ"/>
    <property type="match status" value="1"/>
</dbReference>
<keyword evidence="11" id="KW-1185">Reference proteome</keyword>